<keyword evidence="1" id="KW-0812">Transmembrane</keyword>
<evidence type="ECO:0000313" key="2">
    <source>
        <dbReference type="EMBL" id="GFQ63942.1"/>
    </source>
</evidence>
<reference evidence="2" key="1">
    <citation type="submission" date="2020-07" db="EMBL/GenBank/DDBJ databases">
        <title>Multicomponent nature underlies the extraordinary mechanical properties of spider dragline silk.</title>
        <authorList>
            <person name="Kono N."/>
            <person name="Nakamura H."/>
            <person name="Mori M."/>
            <person name="Yoshida Y."/>
            <person name="Ohtoshi R."/>
            <person name="Malay A.D."/>
            <person name="Moran D.A.P."/>
            <person name="Tomita M."/>
            <person name="Numata K."/>
            <person name="Arakawa K."/>
        </authorList>
    </citation>
    <scope>NUCLEOTIDE SEQUENCE</scope>
</reference>
<feature type="transmembrane region" description="Helical" evidence="1">
    <location>
        <begin position="73"/>
        <end position="91"/>
    </location>
</feature>
<keyword evidence="1" id="KW-0472">Membrane</keyword>
<feature type="transmembrane region" description="Helical" evidence="1">
    <location>
        <begin position="186"/>
        <end position="207"/>
    </location>
</feature>
<evidence type="ECO:0000313" key="3">
    <source>
        <dbReference type="Proteomes" id="UP000887116"/>
    </source>
</evidence>
<proteinExistence type="predicted"/>
<feature type="transmembrane region" description="Helical" evidence="1">
    <location>
        <begin position="282"/>
        <end position="305"/>
    </location>
</feature>
<name>A0A8X6EXD4_TRICU</name>
<dbReference type="AlphaFoldDB" id="A0A8X6EXD4"/>
<comment type="caution">
    <text evidence="2">The sequence shown here is derived from an EMBL/GenBank/DDBJ whole genome shotgun (WGS) entry which is preliminary data.</text>
</comment>
<gene>
    <name evidence="2" type="primary">AVEN_119040_1</name>
    <name evidence="2" type="ORF">TNCT_525351</name>
</gene>
<keyword evidence="3" id="KW-1185">Reference proteome</keyword>
<feature type="transmembrane region" description="Helical" evidence="1">
    <location>
        <begin position="349"/>
        <end position="367"/>
    </location>
</feature>
<accession>A0A8X6EXD4</accession>
<evidence type="ECO:0008006" key="4">
    <source>
        <dbReference type="Google" id="ProtNLM"/>
    </source>
</evidence>
<feature type="transmembrane region" description="Helical" evidence="1">
    <location>
        <begin position="125"/>
        <end position="145"/>
    </location>
</feature>
<sequence length="370" mass="42885">MKKRLNAIEKSFLPILLLFHITGLQSVQNNGFQCQARFNRFIWESPRYLFRLLQCVGIVTEAFSIVFLPEKKVPTAVFILALLQVIANLQACRSRKQIRVILMKLWKCTQMLQCDHNGRKLKASILSYCFVMMVMFISYVLFYKFSNEFKMYQNFIENSNHSFPKSNQYLMFIPHIREIASPTTTALGMISLTAYYGFVCFYIKFLFNGMEEKIRNLNKDSSYDVLLIQSYLELTSIMKSLDDYLCFSAFVIVISAMFGLFFVNFDVIFLSSDYIRNFIGEIWFFVSLCMVILSASAANSAFITAKEAVQLLPWKIPQYHKQLKVMIRSECMTDLSLTLWKTYKIERSLIFGAMGTLVTYGLLLATLNGL</sequence>
<dbReference type="EMBL" id="BMAO01009993">
    <property type="protein sequence ID" value="GFQ63942.1"/>
    <property type="molecule type" value="Genomic_DNA"/>
</dbReference>
<protein>
    <recommendedName>
        <fullName evidence="4">Gustatory receptor</fullName>
    </recommendedName>
</protein>
<dbReference type="OrthoDB" id="6425874at2759"/>
<keyword evidence="1" id="KW-1133">Transmembrane helix</keyword>
<feature type="transmembrane region" description="Helical" evidence="1">
    <location>
        <begin position="244"/>
        <end position="270"/>
    </location>
</feature>
<feature type="transmembrane region" description="Helical" evidence="1">
    <location>
        <begin position="48"/>
        <end position="67"/>
    </location>
</feature>
<dbReference type="Proteomes" id="UP000887116">
    <property type="component" value="Unassembled WGS sequence"/>
</dbReference>
<organism evidence="2 3">
    <name type="scientific">Trichonephila clavata</name>
    <name type="common">Joro spider</name>
    <name type="synonym">Nephila clavata</name>
    <dbReference type="NCBI Taxonomy" id="2740835"/>
    <lineage>
        <taxon>Eukaryota</taxon>
        <taxon>Metazoa</taxon>
        <taxon>Ecdysozoa</taxon>
        <taxon>Arthropoda</taxon>
        <taxon>Chelicerata</taxon>
        <taxon>Arachnida</taxon>
        <taxon>Araneae</taxon>
        <taxon>Araneomorphae</taxon>
        <taxon>Entelegynae</taxon>
        <taxon>Araneoidea</taxon>
        <taxon>Nephilidae</taxon>
        <taxon>Trichonephila</taxon>
    </lineage>
</organism>
<evidence type="ECO:0000256" key="1">
    <source>
        <dbReference type="SAM" id="Phobius"/>
    </source>
</evidence>